<dbReference type="Gene3D" id="3.30.110.40">
    <property type="entry name" value="TusA-like domain"/>
    <property type="match status" value="1"/>
</dbReference>
<dbReference type="AlphaFoldDB" id="A0A1G2SNL4"/>
<organism evidence="2 3">
    <name type="scientific">Candidatus Yonathbacteria bacterium RIFOXYD1_FULL_52_36</name>
    <dbReference type="NCBI Taxonomy" id="1802730"/>
    <lineage>
        <taxon>Bacteria</taxon>
        <taxon>Candidatus Yonathiibacteriota</taxon>
    </lineage>
</organism>
<accession>A0A1G2SNL4</accession>
<evidence type="ECO:0000313" key="2">
    <source>
        <dbReference type="EMBL" id="OHA86288.1"/>
    </source>
</evidence>
<name>A0A1G2SNL4_9BACT</name>
<gene>
    <name evidence="2" type="ORF">A2591_01700</name>
</gene>
<dbReference type="EMBL" id="MHUZ01000005">
    <property type="protein sequence ID" value="OHA86288.1"/>
    <property type="molecule type" value="Genomic_DNA"/>
</dbReference>
<dbReference type="CDD" id="cd00291">
    <property type="entry name" value="SirA_YedF_YeeD"/>
    <property type="match status" value="1"/>
</dbReference>
<dbReference type="SUPFAM" id="SSF64307">
    <property type="entry name" value="SirA-like"/>
    <property type="match status" value="1"/>
</dbReference>
<dbReference type="InterPro" id="IPR036868">
    <property type="entry name" value="TusA-like_sf"/>
</dbReference>
<evidence type="ECO:0000313" key="3">
    <source>
        <dbReference type="Proteomes" id="UP000178168"/>
    </source>
</evidence>
<sequence>MQRVFGEPTHQITVDARGLNCPHPITQLKIALTNHAVVDETILVLAVDPASTDDTRSLCKQLSHEFIKVETAKMAGELVYKIYVTKRTG</sequence>
<dbReference type="Pfam" id="PF01206">
    <property type="entry name" value="TusA"/>
    <property type="match status" value="1"/>
</dbReference>
<dbReference type="STRING" id="1802730.A2591_01700"/>
<dbReference type="InterPro" id="IPR001455">
    <property type="entry name" value="TusA-like"/>
</dbReference>
<evidence type="ECO:0000259" key="1">
    <source>
        <dbReference type="Pfam" id="PF01206"/>
    </source>
</evidence>
<protein>
    <recommendedName>
        <fullName evidence="1">UPF0033 domain-containing protein</fullName>
    </recommendedName>
</protein>
<comment type="caution">
    <text evidence="2">The sequence shown here is derived from an EMBL/GenBank/DDBJ whole genome shotgun (WGS) entry which is preliminary data.</text>
</comment>
<proteinExistence type="predicted"/>
<dbReference type="Proteomes" id="UP000178168">
    <property type="component" value="Unassembled WGS sequence"/>
</dbReference>
<feature type="domain" description="UPF0033" evidence="1">
    <location>
        <begin position="12"/>
        <end position="86"/>
    </location>
</feature>
<reference evidence="2 3" key="1">
    <citation type="journal article" date="2016" name="Nat. Commun.">
        <title>Thousands of microbial genomes shed light on interconnected biogeochemical processes in an aquifer system.</title>
        <authorList>
            <person name="Anantharaman K."/>
            <person name="Brown C.T."/>
            <person name="Hug L.A."/>
            <person name="Sharon I."/>
            <person name="Castelle C.J."/>
            <person name="Probst A.J."/>
            <person name="Thomas B.C."/>
            <person name="Singh A."/>
            <person name="Wilkins M.J."/>
            <person name="Karaoz U."/>
            <person name="Brodie E.L."/>
            <person name="Williams K.H."/>
            <person name="Hubbard S.S."/>
            <person name="Banfield J.F."/>
        </authorList>
    </citation>
    <scope>NUCLEOTIDE SEQUENCE [LARGE SCALE GENOMIC DNA]</scope>
</reference>